<dbReference type="Pfam" id="PF01914">
    <property type="entry name" value="MarC"/>
    <property type="match status" value="1"/>
</dbReference>
<dbReference type="GO" id="GO:0005886">
    <property type="term" value="C:plasma membrane"/>
    <property type="evidence" value="ECO:0007669"/>
    <property type="project" value="UniProtKB-SubCell"/>
</dbReference>
<feature type="transmembrane region" description="Helical" evidence="7">
    <location>
        <begin position="6"/>
        <end position="29"/>
    </location>
</feature>
<dbReference type="NCBIfam" id="TIGR00427">
    <property type="entry name" value="NAAT family transporter"/>
    <property type="match status" value="1"/>
</dbReference>
<gene>
    <name evidence="8" type="ORF">DFR44_10676</name>
</gene>
<keyword evidence="3" id="KW-1003">Cell membrane</keyword>
<feature type="transmembrane region" description="Helical" evidence="7">
    <location>
        <begin position="41"/>
        <end position="59"/>
    </location>
</feature>
<keyword evidence="6 7" id="KW-0472">Membrane</keyword>
<dbReference type="RefSeq" id="WP_133619451.1">
    <property type="nucleotide sequence ID" value="NZ_SNZE01000006.1"/>
</dbReference>
<comment type="caution">
    <text evidence="8">The sequence shown here is derived from an EMBL/GenBank/DDBJ whole genome shotgun (WGS) entry which is preliminary data.</text>
</comment>
<dbReference type="InterPro" id="IPR002771">
    <property type="entry name" value="Multi_antbiot-R_MarC"/>
</dbReference>
<evidence type="ECO:0000256" key="7">
    <source>
        <dbReference type="RuleBase" id="RU362048"/>
    </source>
</evidence>
<organism evidence="8 9">
    <name type="scientific">Hydromonas duriensis</name>
    <dbReference type="NCBI Taxonomy" id="1527608"/>
    <lineage>
        <taxon>Bacteria</taxon>
        <taxon>Pseudomonadati</taxon>
        <taxon>Pseudomonadota</taxon>
        <taxon>Betaproteobacteria</taxon>
        <taxon>Burkholderiales</taxon>
        <taxon>Burkholderiaceae</taxon>
        <taxon>Hydromonas</taxon>
    </lineage>
</organism>
<comment type="caution">
    <text evidence="7">Lacks conserved residue(s) required for the propagation of feature annotation.</text>
</comment>
<dbReference type="PANTHER" id="PTHR33508:SF10">
    <property type="entry name" value="UPF0056 INNER MEMBRANE PROTEIN YHGN"/>
    <property type="match status" value="1"/>
</dbReference>
<proteinExistence type="inferred from homology"/>
<dbReference type="Proteomes" id="UP000294480">
    <property type="component" value="Unassembled WGS sequence"/>
</dbReference>
<evidence type="ECO:0000313" key="9">
    <source>
        <dbReference type="Proteomes" id="UP000294480"/>
    </source>
</evidence>
<evidence type="ECO:0000256" key="4">
    <source>
        <dbReference type="ARBA" id="ARBA00022692"/>
    </source>
</evidence>
<evidence type="ECO:0000256" key="5">
    <source>
        <dbReference type="ARBA" id="ARBA00022989"/>
    </source>
</evidence>
<comment type="subcellular location">
    <subcellularLocation>
        <location evidence="1 7">Cell membrane</location>
        <topology evidence="1 7">Multi-pass membrane protein</topology>
    </subcellularLocation>
</comment>
<keyword evidence="4 7" id="KW-0812">Transmembrane</keyword>
<comment type="similarity">
    <text evidence="2 7">Belongs to the UPF0056 (MarC) family.</text>
</comment>
<name>A0A4R6Y9B4_9BURK</name>
<feature type="transmembrane region" description="Helical" evidence="7">
    <location>
        <begin position="136"/>
        <end position="157"/>
    </location>
</feature>
<dbReference type="PANTHER" id="PTHR33508">
    <property type="entry name" value="UPF0056 MEMBRANE PROTEIN YHCE"/>
    <property type="match status" value="1"/>
</dbReference>
<sequence length="203" mass="22510">MDYNFVSAAVLLFLVIDPLGNIPLFSGVLKDIPIPRRKVIIVRESIISFFILLVFMLAGKSFLRGMHLTQWSMQIGGAIVLFLIAVRMIFPTEDGIMGITPQDHEPFIVPLSIPGMAGPSSMATVMLLSSEAPERMIEWVGALAVVMFGTGVLLYYADWIQRKLGHSFTVAMERLMGMILVAVAVQMLLTGIFDYYQTLPIAR</sequence>
<dbReference type="OrthoDB" id="21094at2"/>
<protein>
    <recommendedName>
        <fullName evidence="7">UPF0056 membrane protein</fullName>
    </recommendedName>
</protein>
<dbReference type="AlphaFoldDB" id="A0A4R6Y9B4"/>
<evidence type="ECO:0000256" key="2">
    <source>
        <dbReference type="ARBA" id="ARBA00009784"/>
    </source>
</evidence>
<evidence type="ECO:0000256" key="3">
    <source>
        <dbReference type="ARBA" id="ARBA00022475"/>
    </source>
</evidence>
<feature type="transmembrane region" description="Helical" evidence="7">
    <location>
        <begin position="71"/>
        <end position="90"/>
    </location>
</feature>
<keyword evidence="5 7" id="KW-1133">Transmembrane helix</keyword>
<evidence type="ECO:0000256" key="1">
    <source>
        <dbReference type="ARBA" id="ARBA00004651"/>
    </source>
</evidence>
<accession>A0A4R6Y9B4</accession>
<dbReference type="EMBL" id="SNZE01000006">
    <property type="protein sequence ID" value="TDR32013.1"/>
    <property type="molecule type" value="Genomic_DNA"/>
</dbReference>
<feature type="transmembrane region" description="Helical" evidence="7">
    <location>
        <begin position="177"/>
        <end position="196"/>
    </location>
</feature>
<evidence type="ECO:0000313" key="8">
    <source>
        <dbReference type="EMBL" id="TDR32013.1"/>
    </source>
</evidence>
<keyword evidence="9" id="KW-1185">Reference proteome</keyword>
<reference evidence="8 9" key="1">
    <citation type="submission" date="2019-03" db="EMBL/GenBank/DDBJ databases">
        <title>Genomic Encyclopedia of Type Strains, Phase IV (KMG-IV): sequencing the most valuable type-strain genomes for metagenomic binning, comparative biology and taxonomic classification.</title>
        <authorList>
            <person name="Goeker M."/>
        </authorList>
    </citation>
    <scope>NUCLEOTIDE SEQUENCE [LARGE SCALE GENOMIC DNA]</scope>
    <source>
        <strain evidence="8 9">DSM 102852</strain>
    </source>
</reference>
<evidence type="ECO:0000256" key="6">
    <source>
        <dbReference type="ARBA" id="ARBA00023136"/>
    </source>
</evidence>